<dbReference type="EMBL" id="JAVRJZ010000016">
    <property type="protein sequence ID" value="KAK2710748.1"/>
    <property type="molecule type" value="Genomic_DNA"/>
</dbReference>
<evidence type="ECO:0000313" key="1">
    <source>
        <dbReference type="EMBL" id="KAK2710748.1"/>
    </source>
</evidence>
<evidence type="ECO:0000313" key="2">
    <source>
        <dbReference type="Proteomes" id="UP001187531"/>
    </source>
</evidence>
<gene>
    <name evidence="1" type="ORF">QYM36_012054</name>
</gene>
<dbReference type="Proteomes" id="UP001187531">
    <property type="component" value="Unassembled WGS sequence"/>
</dbReference>
<accession>A0AA88HKQ1</accession>
<reference evidence="1" key="1">
    <citation type="submission" date="2023-07" db="EMBL/GenBank/DDBJ databases">
        <title>Chromosome-level genome assembly of Artemia franciscana.</title>
        <authorList>
            <person name="Jo E."/>
        </authorList>
    </citation>
    <scope>NUCLEOTIDE SEQUENCE</scope>
    <source>
        <tissue evidence="1">Whole body</tissue>
    </source>
</reference>
<dbReference type="AlphaFoldDB" id="A0AA88HKQ1"/>
<sequence>MSAYYKLNSMRNKLVHRDKHRFVLDKAKELEDAASKGNIGVLYRHLRQLNSQEVTSVGPIVRSNAR</sequence>
<protein>
    <submittedName>
        <fullName evidence="1">Uncharacterized protein</fullName>
    </submittedName>
</protein>
<organism evidence="1 2">
    <name type="scientific">Artemia franciscana</name>
    <name type="common">Brine shrimp</name>
    <name type="synonym">Artemia sanfranciscana</name>
    <dbReference type="NCBI Taxonomy" id="6661"/>
    <lineage>
        <taxon>Eukaryota</taxon>
        <taxon>Metazoa</taxon>
        <taxon>Ecdysozoa</taxon>
        <taxon>Arthropoda</taxon>
        <taxon>Crustacea</taxon>
        <taxon>Branchiopoda</taxon>
        <taxon>Anostraca</taxon>
        <taxon>Artemiidae</taxon>
        <taxon>Artemia</taxon>
    </lineage>
</organism>
<name>A0AA88HKQ1_ARTSF</name>
<comment type="caution">
    <text evidence="1">The sequence shown here is derived from an EMBL/GenBank/DDBJ whole genome shotgun (WGS) entry which is preliminary data.</text>
</comment>
<keyword evidence="2" id="KW-1185">Reference proteome</keyword>
<proteinExistence type="predicted"/>